<reference evidence="4 5" key="1">
    <citation type="submission" date="2019-02" db="EMBL/GenBank/DDBJ databases">
        <title>Opniocepnalus argus genome.</title>
        <authorList>
            <person name="Zhou C."/>
            <person name="Xiao S."/>
        </authorList>
    </citation>
    <scope>NUCLEOTIDE SEQUENCE [LARGE SCALE GENOMIC DNA]</scope>
    <source>
        <strain evidence="4">OARG1902GOOAL</strain>
        <tissue evidence="4">Muscle</tissue>
    </source>
</reference>
<evidence type="ECO:0000313" key="5">
    <source>
        <dbReference type="Proteomes" id="UP000503349"/>
    </source>
</evidence>
<dbReference type="Proteomes" id="UP000503349">
    <property type="component" value="Chromosome 13"/>
</dbReference>
<dbReference type="InterPro" id="IPR036364">
    <property type="entry name" value="SEA_dom_sf"/>
</dbReference>
<feature type="compositionally biased region" description="Low complexity" evidence="1">
    <location>
        <begin position="32"/>
        <end position="110"/>
    </location>
</feature>
<dbReference type="PROSITE" id="PS50024">
    <property type="entry name" value="SEA"/>
    <property type="match status" value="1"/>
</dbReference>
<gene>
    <name evidence="4" type="ORF">EXN66_Car013638</name>
</gene>
<organism evidence="4 5">
    <name type="scientific">Channa argus</name>
    <name type="common">Northern snakehead</name>
    <name type="synonym">Ophicephalus argus</name>
    <dbReference type="NCBI Taxonomy" id="215402"/>
    <lineage>
        <taxon>Eukaryota</taxon>
        <taxon>Metazoa</taxon>
        <taxon>Chordata</taxon>
        <taxon>Craniata</taxon>
        <taxon>Vertebrata</taxon>
        <taxon>Euteleostomi</taxon>
        <taxon>Actinopterygii</taxon>
        <taxon>Neopterygii</taxon>
        <taxon>Teleostei</taxon>
        <taxon>Neoteleostei</taxon>
        <taxon>Acanthomorphata</taxon>
        <taxon>Anabantaria</taxon>
        <taxon>Anabantiformes</taxon>
        <taxon>Channoidei</taxon>
        <taxon>Channidae</taxon>
        <taxon>Channa</taxon>
    </lineage>
</organism>
<feature type="signal peptide" evidence="2">
    <location>
        <begin position="1"/>
        <end position="26"/>
    </location>
</feature>
<evidence type="ECO:0000256" key="2">
    <source>
        <dbReference type="SAM" id="SignalP"/>
    </source>
</evidence>
<protein>
    <recommendedName>
        <fullName evidence="3">SEA domain-containing protein</fullName>
    </recommendedName>
</protein>
<reference evidence="5" key="2">
    <citation type="submission" date="2019-02" db="EMBL/GenBank/DDBJ databases">
        <title>Opniocepnalus argus Var Kimnra genome.</title>
        <authorList>
            <person name="Zhou C."/>
            <person name="Xiao S."/>
        </authorList>
    </citation>
    <scope>NUCLEOTIDE SEQUENCE [LARGE SCALE GENOMIC DNA]</scope>
</reference>
<dbReference type="EMBL" id="CM015724">
    <property type="protein sequence ID" value="KAF3697957.1"/>
    <property type="molecule type" value="Genomic_DNA"/>
</dbReference>
<proteinExistence type="predicted"/>
<evidence type="ECO:0000259" key="3">
    <source>
        <dbReference type="PROSITE" id="PS50024"/>
    </source>
</evidence>
<feature type="domain" description="SEA" evidence="3">
    <location>
        <begin position="108"/>
        <end position="216"/>
    </location>
</feature>
<evidence type="ECO:0000256" key="1">
    <source>
        <dbReference type="SAM" id="MobiDB-lite"/>
    </source>
</evidence>
<keyword evidence="2" id="KW-0732">Signal</keyword>
<dbReference type="AlphaFoldDB" id="A0A6G1Q622"/>
<feature type="chain" id="PRO_5026268601" description="SEA domain-containing protein" evidence="2">
    <location>
        <begin position="27"/>
        <end position="243"/>
    </location>
</feature>
<evidence type="ECO:0000313" key="4">
    <source>
        <dbReference type="EMBL" id="KAF3697957.1"/>
    </source>
</evidence>
<dbReference type="SUPFAM" id="SSF82671">
    <property type="entry name" value="SEA domain"/>
    <property type="match status" value="1"/>
</dbReference>
<dbReference type="InterPro" id="IPR000082">
    <property type="entry name" value="SEA_dom"/>
</dbReference>
<feature type="region of interest" description="Disordered" evidence="1">
    <location>
        <begin position="25"/>
        <end position="110"/>
    </location>
</feature>
<sequence>MGSGQVLMSLLILIVAFELSTKPVTAQANPDPTTTTTAPTTTTTTTPVPTTTTTTPLSTTTTTPVPTTTTTAAGATAAPTTTTTAAPTTTTTAAPTTTTTAATTTPQPLSTTQMSFKTKDIFKSELLNLSSPEAKARTSNIISQLGPYYRSAFSAFSTMDVIGYSNGSIKNSLTLAFSSGSVPNPNEIAKVLVAAAANITELGIDITTISVNGTATSSGISHRISIITASCLVLLSWLLTNRQ</sequence>
<accession>A0A6G1Q622</accession>
<keyword evidence="5" id="KW-1185">Reference proteome</keyword>
<name>A0A6G1Q622_CHAAH</name>